<proteinExistence type="predicted"/>
<feature type="region of interest" description="Disordered" evidence="1">
    <location>
        <begin position="79"/>
        <end position="176"/>
    </location>
</feature>
<organism evidence="2 3">
    <name type="scientific">Eruca vesicaria subsp. sativa</name>
    <name type="common">Garden rocket</name>
    <name type="synonym">Eruca sativa</name>
    <dbReference type="NCBI Taxonomy" id="29727"/>
    <lineage>
        <taxon>Eukaryota</taxon>
        <taxon>Viridiplantae</taxon>
        <taxon>Streptophyta</taxon>
        <taxon>Embryophyta</taxon>
        <taxon>Tracheophyta</taxon>
        <taxon>Spermatophyta</taxon>
        <taxon>Magnoliopsida</taxon>
        <taxon>eudicotyledons</taxon>
        <taxon>Gunneridae</taxon>
        <taxon>Pentapetalae</taxon>
        <taxon>rosids</taxon>
        <taxon>malvids</taxon>
        <taxon>Brassicales</taxon>
        <taxon>Brassicaceae</taxon>
        <taxon>Brassiceae</taxon>
        <taxon>Eruca</taxon>
    </lineage>
</organism>
<dbReference type="AlphaFoldDB" id="A0ABC8J2V6"/>
<name>A0ABC8J2V6_ERUVS</name>
<dbReference type="EMBL" id="CAKOAT010073044">
    <property type="protein sequence ID" value="CAH8311483.1"/>
    <property type="molecule type" value="Genomic_DNA"/>
</dbReference>
<sequence>MDFWVDLAGTLRRNQSPMLPSFNIEEMSDDASLGQGKFCDDPDAEKILEEADWAEEEREGSFDENDLMDEDDLLLEEEEEARDSHAMVPKQSMTSAIPSWWKGSPEADIPQGRSGAVAVNQGERSRQICTPPTKLELPTSKKKGTPSPIAAGMSLKKKKPPFGPRLPKISNLNKSY</sequence>
<reference evidence="2 3" key="1">
    <citation type="submission" date="2022-03" db="EMBL/GenBank/DDBJ databases">
        <authorList>
            <person name="Macdonald S."/>
            <person name="Ahmed S."/>
            <person name="Newling K."/>
        </authorList>
    </citation>
    <scope>NUCLEOTIDE SEQUENCE [LARGE SCALE GENOMIC DNA]</scope>
</reference>
<evidence type="ECO:0000256" key="1">
    <source>
        <dbReference type="SAM" id="MobiDB-lite"/>
    </source>
</evidence>
<comment type="caution">
    <text evidence="2">The sequence shown here is derived from an EMBL/GenBank/DDBJ whole genome shotgun (WGS) entry which is preliminary data.</text>
</comment>
<accession>A0ABC8J2V6</accession>
<keyword evidence="3" id="KW-1185">Reference proteome</keyword>
<dbReference type="Proteomes" id="UP001642260">
    <property type="component" value="Unassembled WGS sequence"/>
</dbReference>
<gene>
    <name evidence="2" type="ORF">ERUC_LOCUS5975</name>
</gene>
<evidence type="ECO:0000313" key="2">
    <source>
        <dbReference type="EMBL" id="CAH8311483.1"/>
    </source>
</evidence>
<evidence type="ECO:0000313" key="3">
    <source>
        <dbReference type="Proteomes" id="UP001642260"/>
    </source>
</evidence>
<protein>
    <submittedName>
        <fullName evidence="2">Uncharacterized protein</fullName>
    </submittedName>
</protein>